<dbReference type="InterPro" id="IPR006059">
    <property type="entry name" value="SBP"/>
</dbReference>
<keyword evidence="2" id="KW-0238">DNA-binding</keyword>
<dbReference type="Pfam" id="PF13416">
    <property type="entry name" value="SBP_bac_8"/>
    <property type="match status" value="1"/>
</dbReference>
<dbReference type="InterPro" id="IPR050490">
    <property type="entry name" value="Bact_solute-bd_prot1"/>
</dbReference>
<dbReference type="Pfam" id="PF00392">
    <property type="entry name" value="GntR"/>
    <property type="match status" value="1"/>
</dbReference>
<accession>A0A9X4KYZ6</accession>
<dbReference type="SUPFAM" id="SSF46785">
    <property type="entry name" value="Winged helix' DNA-binding domain"/>
    <property type="match status" value="1"/>
</dbReference>
<dbReference type="Proteomes" id="UP001153404">
    <property type="component" value="Unassembled WGS sequence"/>
</dbReference>
<dbReference type="Gene3D" id="1.10.10.10">
    <property type="entry name" value="Winged helix-like DNA-binding domain superfamily/Winged helix DNA-binding domain"/>
    <property type="match status" value="1"/>
</dbReference>
<gene>
    <name evidence="5" type="ORF">OMP40_32735</name>
</gene>
<evidence type="ECO:0000259" key="4">
    <source>
        <dbReference type="PROSITE" id="PS50949"/>
    </source>
</evidence>
<name>A0A9X4KYZ6_9BACL</name>
<proteinExistence type="predicted"/>
<dbReference type="SUPFAM" id="SSF53850">
    <property type="entry name" value="Periplasmic binding protein-like II"/>
    <property type="match status" value="1"/>
</dbReference>
<protein>
    <submittedName>
        <fullName evidence="5">Extracellular solute-binding protein</fullName>
    </submittedName>
</protein>
<keyword evidence="3" id="KW-0804">Transcription</keyword>
<dbReference type="InterPro" id="IPR036388">
    <property type="entry name" value="WH-like_DNA-bd_sf"/>
</dbReference>
<dbReference type="SMART" id="SM00345">
    <property type="entry name" value="HTH_GNTR"/>
    <property type="match status" value="1"/>
</dbReference>
<dbReference type="CDD" id="cd07377">
    <property type="entry name" value="WHTH_GntR"/>
    <property type="match status" value="1"/>
</dbReference>
<reference evidence="5" key="1">
    <citation type="submission" date="2022-10" db="EMBL/GenBank/DDBJ databases">
        <title>Comparative genomic analysis of Cohnella hashimotonis sp. nov., isolated from the International Space Station.</title>
        <authorList>
            <person name="Simpson A."/>
            <person name="Venkateswaran K."/>
        </authorList>
    </citation>
    <scope>NUCLEOTIDE SEQUENCE</scope>
    <source>
        <strain evidence="5">DSM 28161</strain>
    </source>
</reference>
<evidence type="ECO:0000256" key="3">
    <source>
        <dbReference type="ARBA" id="ARBA00023163"/>
    </source>
</evidence>
<evidence type="ECO:0000313" key="5">
    <source>
        <dbReference type="EMBL" id="MDG0813527.1"/>
    </source>
</evidence>
<dbReference type="AlphaFoldDB" id="A0A9X4KYZ6"/>
<keyword evidence="6" id="KW-1185">Reference proteome</keyword>
<dbReference type="RefSeq" id="WP_277537519.1">
    <property type="nucleotide sequence ID" value="NZ_JAPDIA010000008.1"/>
</dbReference>
<evidence type="ECO:0000256" key="2">
    <source>
        <dbReference type="ARBA" id="ARBA00023125"/>
    </source>
</evidence>
<dbReference type="PRINTS" id="PR00035">
    <property type="entry name" value="HTHGNTR"/>
</dbReference>
<dbReference type="InterPro" id="IPR000524">
    <property type="entry name" value="Tscrpt_reg_HTH_GntR"/>
</dbReference>
<organism evidence="5 6">
    <name type="scientific">Cohnella rhizosphaerae</name>
    <dbReference type="NCBI Taxonomy" id="1457232"/>
    <lineage>
        <taxon>Bacteria</taxon>
        <taxon>Bacillati</taxon>
        <taxon>Bacillota</taxon>
        <taxon>Bacilli</taxon>
        <taxon>Bacillales</taxon>
        <taxon>Paenibacillaceae</taxon>
        <taxon>Cohnella</taxon>
    </lineage>
</organism>
<dbReference type="Gene3D" id="3.40.190.10">
    <property type="entry name" value="Periplasmic binding protein-like II"/>
    <property type="match status" value="1"/>
</dbReference>
<dbReference type="InterPro" id="IPR036390">
    <property type="entry name" value="WH_DNA-bd_sf"/>
</dbReference>
<dbReference type="GO" id="GO:0003677">
    <property type="term" value="F:DNA binding"/>
    <property type="evidence" value="ECO:0007669"/>
    <property type="project" value="UniProtKB-KW"/>
</dbReference>
<feature type="domain" description="HTH gntR-type" evidence="4">
    <location>
        <begin position="1"/>
        <end position="63"/>
    </location>
</feature>
<keyword evidence="1" id="KW-0805">Transcription regulation</keyword>
<dbReference type="EMBL" id="JAPDIA010000008">
    <property type="protein sequence ID" value="MDG0813527.1"/>
    <property type="molecule type" value="Genomic_DNA"/>
</dbReference>
<dbReference type="PANTHER" id="PTHR43649">
    <property type="entry name" value="ARABINOSE-BINDING PROTEIN-RELATED"/>
    <property type="match status" value="1"/>
</dbReference>
<dbReference type="PROSITE" id="PS50949">
    <property type="entry name" value="HTH_GNTR"/>
    <property type="match status" value="1"/>
</dbReference>
<dbReference type="PANTHER" id="PTHR43649:SF12">
    <property type="entry name" value="DIACETYLCHITOBIOSE BINDING PROTEIN DASA"/>
    <property type="match status" value="1"/>
</dbReference>
<sequence length="500" mass="56077">MIEQLRDHIIAGTYKPGEFLPSESELVQQYGLSNKSVRKGLDELVAEGLIVKVNRVGSKVTEKGHEATVVTLGVSSSIEKDLLLSRLLDDFNVLYPHIRVKILTITMTDYTSQIESYLENGLIDVFTLNSLHFQELAERGALDMLEPLKTDREIYPFLNEVFRLGPLQYAAPVVFSPIVLAYNRAHFSEAQVPEPDGSWTWEDALEHAETLSKSASGRLGLYFIMVSALRWPVFLMQSGQDIGPDPSGKFSLEGSKLLESMRLCKRIIKAQDNYLGFLIEDNKDVMDLFSQGKVSMMLASYMSLNELKESPLDFDLSPAPFVQSPASMLHAIGVSMRKTDHVAARLLVEYMASPRAQGIIRRGSNSLPAVRSLNESRLEVPDSINRPSRYPLYREIMATYSTRSRLNLSAEAFDVLGRLLKKILVGPDHRARAVRKGRRTAFQNVRRERSLLFLSCQNVAPPPKSRLGTNWPSSAMVRSLKSRFESREPDAGGALSVERQ</sequence>
<dbReference type="GO" id="GO:0003700">
    <property type="term" value="F:DNA-binding transcription factor activity"/>
    <property type="evidence" value="ECO:0007669"/>
    <property type="project" value="InterPro"/>
</dbReference>
<comment type="caution">
    <text evidence="5">The sequence shown here is derived from an EMBL/GenBank/DDBJ whole genome shotgun (WGS) entry which is preliminary data.</text>
</comment>
<evidence type="ECO:0000313" key="6">
    <source>
        <dbReference type="Proteomes" id="UP001153404"/>
    </source>
</evidence>
<evidence type="ECO:0000256" key="1">
    <source>
        <dbReference type="ARBA" id="ARBA00023015"/>
    </source>
</evidence>